<dbReference type="SUPFAM" id="SSF74653">
    <property type="entry name" value="TolA/TonB C-terminal domain"/>
    <property type="match status" value="1"/>
</dbReference>
<name>A0ABS9QBP4_9HYPH</name>
<comment type="caution">
    <text evidence="2">The sequence shown here is derived from an EMBL/GenBank/DDBJ whole genome shotgun (WGS) entry which is preliminary data.</text>
</comment>
<sequence length="303" mass="33193">MRNIATAAALTFSLSLPALAEKAKAIDLKFTPPKELCQVDPSRSKADQQIWTTLPDPKTAQLTHTTFIDCLALEQARKGDFSGKPPTNVIFLAELPRTKDQQPPIPDNLKGMIAALVARDTPRYKDAKAFFRHPAEMSAAFALLGSDRHGVYYGLRKFGKEGKEIGGGFSVYTMIESTPLLIWVLHYETTIDEAKYQAVRQLIARMQHENTPPVTVNMEGMRGLAKKVESCLNLAAGEAEGKAVVSFAINEDGTLEGKPVVVDQGEGQGSEMIGKAAVRALLKCQPYSEFGLQGQFHLPFVFK</sequence>
<evidence type="ECO:0000313" key="2">
    <source>
        <dbReference type="EMBL" id="MCG7504842.1"/>
    </source>
</evidence>
<reference evidence="2 3" key="1">
    <citation type="submission" date="2022-02" db="EMBL/GenBank/DDBJ databases">
        <title>Draft genome sequence of Mezorhizobium retamae strain IRAMC:0171 isolated from Retama raetam nodules.</title>
        <authorList>
            <person name="Bengaied R."/>
            <person name="Sbissi I."/>
            <person name="Huber K."/>
            <person name="Ghodbane F."/>
            <person name="Nouioui I."/>
            <person name="Tarhouni M."/>
            <person name="Gtari M."/>
        </authorList>
    </citation>
    <scope>NUCLEOTIDE SEQUENCE [LARGE SCALE GENOMIC DNA]</scope>
    <source>
        <strain evidence="2 3">IRAMC:0171</strain>
    </source>
</reference>
<dbReference type="Proteomes" id="UP001201701">
    <property type="component" value="Unassembled WGS sequence"/>
</dbReference>
<protein>
    <submittedName>
        <fullName evidence="2">Energy transducer TonB</fullName>
    </submittedName>
</protein>
<evidence type="ECO:0000313" key="3">
    <source>
        <dbReference type="Proteomes" id="UP001201701"/>
    </source>
</evidence>
<evidence type="ECO:0000256" key="1">
    <source>
        <dbReference type="SAM" id="SignalP"/>
    </source>
</evidence>
<feature type="chain" id="PRO_5046860105" evidence="1">
    <location>
        <begin position="21"/>
        <end position="303"/>
    </location>
</feature>
<dbReference type="EMBL" id="JAKREW010000004">
    <property type="protein sequence ID" value="MCG7504842.1"/>
    <property type="molecule type" value="Genomic_DNA"/>
</dbReference>
<dbReference type="Gene3D" id="3.30.1150.10">
    <property type="match status" value="1"/>
</dbReference>
<keyword evidence="3" id="KW-1185">Reference proteome</keyword>
<keyword evidence="1" id="KW-0732">Signal</keyword>
<proteinExistence type="predicted"/>
<organism evidence="2 3">
    <name type="scientific">Mesorhizobium retamae</name>
    <dbReference type="NCBI Taxonomy" id="2912854"/>
    <lineage>
        <taxon>Bacteria</taxon>
        <taxon>Pseudomonadati</taxon>
        <taxon>Pseudomonadota</taxon>
        <taxon>Alphaproteobacteria</taxon>
        <taxon>Hyphomicrobiales</taxon>
        <taxon>Phyllobacteriaceae</taxon>
        <taxon>Mesorhizobium</taxon>
    </lineage>
</organism>
<dbReference type="RefSeq" id="WP_239363159.1">
    <property type="nucleotide sequence ID" value="NZ_JAKREW010000004.1"/>
</dbReference>
<feature type="signal peptide" evidence="1">
    <location>
        <begin position="1"/>
        <end position="20"/>
    </location>
</feature>
<accession>A0ABS9QBP4</accession>
<gene>
    <name evidence="2" type="ORF">L4923_07375</name>
</gene>